<dbReference type="InterPro" id="IPR008801">
    <property type="entry name" value="RALF"/>
</dbReference>
<dbReference type="PANTHER" id="PTHR33136">
    <property type="entry name" value="RAPID ALKALINIZATION FACTOR-LIKE"/>
    <property type="match status" value="1"/>
</dbReference>
<evidence type="ECO:0000256" key="4">
    <source>
        <dbReference type="ARBA" id="ARBA00023157"/>
    </source>
</evidence>
<evidence type="ECO:0000256" key="1">
    <source>
        <dbReference type="ARBA" id="ARBA00009178"/>
    </source>
</evidence>
<protein>
    <submittedName>
        <fullName evidence="6">Uncharacterized protein</fullName>
    </submittedName>
</protein>
<comment type="similarity">
    <text evidence="1">Belongs to the plant rapid alkalinization factor (RALF) family.</text>
</comment>
<proteinExistence type="inferred from homology"/>
<name>A0A7J7NGK0_9MAGN</name>
<gene>
    <name evidence="6" type="ORF">GIB67_034922</name>
</gene>
<dbReference type="OrthoDB" id="1921542at2759"/>
<dbReference type="GO" id="GO:0019722">
    <property type="term" value="P:calcium-mediated signaling"/>
    <property type="evidence" value="ECO:0007669"/>
    <property type="project" value="TreeGrafter"/>
</dbReference>
<organism evidence="6 7">
    <name type="scientific">Kingdonia uniflora</name>
    <dbReference type="NCBI Taxonomy" id="39325"/>
    <lineage>
        <taxon>Eukaryota</taxon>
        <taxon>Viridiplantae</taxon>
        <taxon>Streptophyta</taxon>
        <taxon>Embryophyta</taxon>
        <taxon>Tracheophyta</taxon>
        <taxon>Spermatophyta</taxon>
        <taxon>Magnoliopsida</taxon>
        <taxon>Ranunculales</taxon>
        <taxon>Circaeasteraceae</taxon>
        <taxon>Kingdonia</taxon>
    </lineage>
</organism>
<keyword evidence="2" id="KW-0372">Hormone</keyword>
<reference evidence="6 7" key="1">
    <citation type="journal article" date="2020" name="IScience">
        <title>Genome Sequencing of the Endangered Kingdonia uniflora (Circaeasteraceae, Ranunculales) Reveals Potential Mechanisms of Evolutionary Specialization.</title>
        <authorList>
            <person name="Sun Y."/>
            <person name="Deng T."/>
            <person name="Zhang A."/>
            <person name="Moore M.J."/>
            <person name="Landis J.B."/>
            <person name="Lin N."/>
            <person name="Zhang H."/>
            <person name="Zhang X."/>
            <person name="Huang J."/>
            <person name="Zhang X."/>
            <person name="Sun H."/>
            <person name="Wang H."/>
        </authorList>
    </citation>
    <scope>NUCLEOTIDE SEQUENCE [LARGE SCALE GENOMIC DNA]</scope>
    <source>
        <strain evidence="6">TB1705</strain>
        <tissue evidence="6">Leaf</tissue>
    </source>
</reference>
<comment type="caution">
    <text evidence="6">The sequence shown here is derived from an EMBL/GenBank/DDBJ whole genome shotgun (WGS) entry which is preliminary data.</text>
</comment>
<evidence type="ECO:0000256" key="3">
    <source>
        <dbReference type="ARBA" id="ARBA00022729"/>
    </source>
</evidence>
<feature type="chain" id="PRO_5029636594" evidence="5">
    <location>
        <begin position="27"/>
        <end position="112"/>
    </location>
</feature>
<accession>A0A7J7NGK0</accession>
<sequence length="112" mass="12650">MENMFKISLFKYLLVALLLLVNVSQASMSSANMVRVCNGTIEECSVMKEELLMESDISRRFLAETKYLNYKALKPNQPVCGSSAGQPYSKSCLPPKSNTYTRPCYKVYRCKG</sequence>
<dbReference type="PANTHER" id="PTHR33136:SF4">
    <property type="entry name" value="PROTEIN RALF-LIKE 32"/>
    <property type="match status" value="1"/>
</dbReference>
<evidence type="ECO:0000256" key="2">
    <source>
        <dbReference type="ARBA" id="ARBA00022702"/>
    </source>
</evidence>
<evidence type="ECO:0000313" key="7">
    <source>
        <dbReference type="Proteomes" id="UP000541444"/>
    </source>
</evidence>
<dbReference type="Proteomes" id="UP000541444">
    <property type="component" value="Unassembled WGS sequence"/>
</dbReference>
<keyword evidence="4" id="KW-1015">Disulfide bond</keyword>
<feature type="signal peptide" evidence="5">
    <location>
        <begin position="1"/>
        <end position="26"/>
    </location>
</feature>
<evidence type="ECO:0000313" key="6">
    <source>
        <dbReference type="EMBL" id="KAF6166371.1"/>
    </source>
</evidence>
<evidence type="ECO:0000256" key="5">
    <source>
        <dbReference type="SAM" id="SignalP"/>
    </source>
</evidence>
<dbReference type="GO" id="GO:0005179">
    <property type="term" value="F:hormone activity"/>
    <property type="evidence" value="ECO:0007669"/>
    <property type="project" value="UniProtKB-KW"/>
</dbReference>
<keyword evidence="3 5" id="KW-0732">Signal</keyword>
<dbReference type="EMBL" id="JACGCM010000792">
    <property type="protein sequence ID" value="KAF6166371.1"/>
    <property type="molecule type" value="Genomic_DNA"/>
</dbReference>
<dbReference type="AlphaFoldDB" id="A0A7J7NGK0"/>
<keyword evidence="7" id="KW-1185">Reference proteome</keyword>
<dbReference type="Pfam" id="PF05498">
    <property type="entry name" value="RALF"/>
    <property type="match status" value="1"/>
</dbReference>
<dbReference type="GO" id="GO:0009506">
    <property type="term" value="C:plasmodesma"/>
    <property type="evidence" value="ECO:0007669"/>
    <property type="project" value="TreeGrafter"/>
</dbReference>